<name>A0A2Z3HBR3_9BACT</name>
<dbReference type="AlphaFoldDB" id="A0A2Z3HBR3"/>
<evidence type="ECO:0000313" key="2">
    <source>
        <dbReference type="Proteomes" id="UP000245802"/>
    </source>
</evidence>
<protein>
    <recommendedName>
        <fullName evidence="3">DUF4259 domain-containing protein</fullName>
    </recommendedName>
</protein>
<dbReference type="EMBL" id="CP025958">
    <property type="protein sequence ID" value="AWM41176.1"/>
    <property type="molecule type" value="Genomic_DNA"/>
</dbReference>
<keyword evidence="2" id="KW-1185">Reference proteome</keyword>
<evidence type="ECO:0008006" key="3">
    <source>
        <dbReference type="Google" id="ProtNLM"/>
    </source>
</evidence>
<dbReference type="RefSeq" id="WP_010047937.1">
    <property type="nucleotide sequence ID" value="NZ_CP025958.1"/>
</dbReference>
<gene>
    <name evidence="1" type="ORF">C1280_32090</name>
</gene>
<dbReference type="Proteomes" id="UP000245802">
    <property type="component" value="Chromosome"/>
</dbReference>
<accession>A0A2Z3HBR3</accession>
<reference evidence="1 2" key="1">
    <citation type="submission" date="2018-01" db="EMBL/GenBank/DDBJ databases">
        <title>G. obscuriglobus.</title>
        <authorList>
            <person name="Franke J."/>
            <person name="Blomberg W."/>
            <person name="Selmecki A."/>
        </authorList>
    </citation>
    <scope>NUCLEOTIDE SEQUENCE [LARGE SCALE GENOMIC DNA]</scope>
    <source>
        <strain evidence="1 2">DSM 5831</strain>
    </source>
</reference>
<proteinExistence type="predicted"/>
<evidence type="ECO:0000313" key="1">
    <source>
        <dbReference type="EMBL" id="AWM41176.1"/>
    </source>
</evidence>
<dbReference type="KEGG" id="gog:C1280_32090"/>
<organism evidence="1 2">
    <name type="scientific">Gemmata obscuriglobus</name>
    <dbReference type="NCBI Taxonomy" id="114"/>
    <lineage>
        <taxon>Bacteria</taxon>
        <taxon>Pseudomonadati</taxon>
        <taxon>Planctomycetota</taxon>
        <taxon>Planctomycetia</taxon>
        <taxon>Gemmatales</taxon>
        <taxon>Gemmataceae</taxon>
        <taxon>Gemmata</taxon>
    </lineage>
</organism>
<sequence length="120" mass="13207">MGAWGGAAWDNDDAADWFGDLFAATKLAQRVEKALKTKDVEEYAGKIRAAAYMLVALGRVYIWPVEDLDRHLRLAIEKLDAISRLEDYEGDENIAAEIAELRSRLKTLGAEPGAADDDAP</sequence>
<dbReference type="OrthoDB" id="4990567at2"/>